<dbReference type="FunFam" id="2.60.40.4100:FF:000002">
    <property type="entry name" value="Zona pellucida sperm-binding protein 3"/>
    <property type="match status" value="2"/>
</dbReference>
<keyword evidence="5" id="KW-1003">Cell membrane</keyword>
<dbReference type="GO" id="GO:2000344">
    <property type="term" value="P:positive regulation of acrosome reaction"/>
    <property type="evidence" value="ECO:0007669"/>
    <property type="project" value="TreeGrafter"/>
</dbReference>
<keyword evidence="7" id="KW-0272">Extracellular matrix</keyword>
<reference evidence="19" key="1">
    <citation type="journal article" date="2023" name="Science">
        <title>Genome structures resolve the early diversification of teleost fishes.</title>
        <authorList>
            <person name="Parey E."/>
            <person name="Louis A."/>
            <person name="Montfort J."/>
            <person name="Bouchez O."/>
            <person name="Roques C."/>
            <person name="Iampietro C."/>
            <person name="Lluch J."/>
            <person name="Castinel A."/>
            <person name="Donnadieu C."/>
            <person name="Desvignes T."/>
            <person name="Floi Bucao C."/>
            <person name="Jouanno E."/>
            <person name="Wen M."/>
            <person name="Mejri S."/>
            <person name="Dirks R."/>
            <person name="Jansen H."/>
            <person name="Henkel C."/>
            <person name="Chen W.J."/>
            <person name="Zahm M."/>
            <person name="Cabau C."/>
            <person name="Klopp C."/>
            <person name="Thompson A.W."/>
            <person name="Robinson-Rechavi M."/>
            <person name="Braasch I."/>
            <person name="Lecointre G."/>
            <person name="Bobe J."/>
            <person name="Postlethwait J.H."/>
            <person name="Berthelot C."/>
            <person name="Roest Crollius H."/>
            <person name="Guiguen Y."/>
        </authorList>
    </citation>
    <scope>NUCLEOTIDE SEQUENCE</scope>
    <source>
        <strain evidence="19">NC1722</strain>
    </source>
</reference>
<dbReference type="InterPro" id="IPR042235">
    <property type="entry name" value="ZP-C_dom"/>
</dbReference>
<keyword evidence="8" id="KW-0165">Cleavage on pair of basic residues</keyword>
<evidence type="ECO:0000256" key="6">
    <source>
        <dbReference type="ARBA" id="ARBA00022525"/>
    </source>
</evidence>
<dbReference type="EMBL" id="JAINUG010000038">
    <property type="protein sequence ID" value="KAJ8407620.1"/>
    <property type="molecule type" value="Genomic_DNA"/>
</dbReference>
<evidence type="ECO:0000256" key="11">
    <source>
        <dbReference type="ARBA" id="ARBA00022989"/>
    </source>
</evidence>
<dbReference type="GO" id="GO:0032190">
    <property type="term" value="F:acrosin binding"/>
    <property type="evidence" value="ECO:0007669"/>
    <property type="project" value="TreeGrafter"/>
</dbReference>
<evidence type="ECO:0000256" key="16">
    <source>
        <dbReference type="SAM" id="Phobius"/>
    </source>
</evidence>
<evidence type="ECO:0000256" key="8">
    <source>
        <dbReference type="ARBA" id="ARBA00022685"/>
    </source>
</evidence>
<evidence type="ECO:0000256" key="7">
    <source>
        <dbReference type="ARBA" id="ARBA00022530"/>
    </source>
</evidence>
<protein>
    <recommendedName>
        <fullName evidence="4">Zona pellucida sperm-binding protein 3</fullName>
    </recommendedName>
    <alternativeName>
        <fullName evidence="15">Zona pellucida glycoprotein 3</fullName>
    </alternativeName>
</protein>
<evidence type="ECO:0000256" key="5">
    <source>
        <dbReference type="ARBA" id="ARBA00022475"/>
    </source>
</evidence>
<evidence type="ECO:0000256" key="10">
    <source>
        <dbReference type="ARBA" id="ARBA00022729"/>
    </source>
</evidence>
<dbReference type="InterPro" id="IPR001507">
    <property type="entry name" value="ZP_dom"/>
</dbReference>
<feature type="transmembrane region" description="Helical" evidence="16">
    <location>
        <begin position="351"/>
        <end position="375"/>
    </location>
</feature>
<keyword evidence="11 16" id="KW-1133">Transmembrane helix</keyword>
<name>A0AAD7SS50_9TELE</name>
<feature type="transmembrane region" description="Helical" evidence="16">
    <location>
        <begin position="764"/>
        <end position="788"/>
    </location>
</feature>
<dbReference type="Pfam" id="PF23344">
    <property type="entry name" value="ZP-N"/>
    <property type="match status" value="2"/>
</dbReference>
<keyword evidence="12 16" id="KW-0472">Membrane</keyword>
<keyword evidence="10 17" id="KW-0732">Signal</keyword>
<evidence type="ECO:0000256" key="14">
    <source>
        <dbReference type="ARBA" id="ARBA00023180"/>
    </source>
</evidence>
<evidence type="ECO:0000256" key="3">
    <source>
        <dbReference type="ARBA" id="ARBA00006735"/>
    </source>
</evidence>
<dbReference type="SMART" id="SM00241">
    <property type="entry name" value="ZP"/>
    <property type="match status" value="2"/>
</dbReference>
<keyword evidence="13" id="KW-1015">Disulfide bond</keyword>
<evidence type="ECO:0000256" key="2">
    <source>
        <dbReference type="ARBA" id="ARBA00004498"/>
    </source>
</evidence>
<evidence type="ECO:0000256" key="1">
    <source>
        <dbReference type="ARBA" id="ARBA00004251"/>
    </source>
</evidence>
<dbReference type="Gene3D" id="2.60.40.4100">
    <property type="entry name" value="Zona pellucida, ZP-C domain"/>
    <property type="match status" value="2"/>
</dbReference>
<dbReference type="PANTHER" id="PTHR11576:SF2">
    <property type="entry name" value="ZONA PELLUCIDA SPERM-BINDING PROTEIN 3"/>
    <property type="match status" value="1"/>
</dbReference>
<evidence type="ECO:0000313" key="20">
    <source>
        <dbReference type="Proteomes" id="UP001221898"/>
    </source>
</evidence>
<dbReference type="GO" id="GO:0035803">
    <property type="term" value="P:egg coat formation"/>
    <property type="evidence" value="ECO:0007669"/>
    <property type="project" value="TreeGrafter"/>
</dbReference>
<comment type="caution">
    <text evidence="19">The sequence shown here is derived from an EMBL/GenBank/DDBJ whole genome shotgun (WGS) entry which is preliminary data.</text>
</comment>
<dbReference type="AlphaFoldDB" id="A0AAD7SS50"/>
<dbReference type="GO" id="GO:0005886">
    <property type="term" value="C:plasma membrane"/>
    <property type="evidence" value="ECO:0007669"/>
    <property type="project" value="UniProtKB-SubCell"/>
</dbReference>
<dbReference type="PROSITE" id="PS51034">
    <property type="entry name" value="ZP_2"/>
    <property type="match status" value="2"/>
</dbReference>
<dbReference type="PANTHER" id="PTHR11576">
    <property type="entry name" value="ZONA PELLUCIDA SPERM-BINDING PROTEIN 3"/>
    <property type="match status" value="1"/>
</dbReference>
<dbReference type="Pfam" id="PF00100">
    <property type="entry name" value="Zona_pellucida"/>
    <property type="match status" value="2"/>
</dbReference>
<evidence type="ECO:0000256" key="17">
    <source>
        <dbReference type="SAM" id="SignalP"/>
    </source>
</evidence>
<evidence type="ECO:0000259" key="18">
    <source>
        <dbReference type="PROSITE" id="PS51034"/>
    </source>
</evidence>
<gene>
    <name evidence="19" type="ORF">AAFF_G00274770</name>
</gene>
<keyword evidence="9 16" id="KW-0812">Transmembrane</keyword>
<dbReference type="FunFam" id="2.60.40.3210:FF:000001">
    <property type="entry name" value="Zona pellucida sperm-binding protein 3"/>
    <property type="match status" value="2"/>
</dbReference>
<dbReference type="Gene3D" id="2.60.40.3210">
    <property type="entry name" value="Zona pellucida, ZP-N domain"/>
    <property type="match status" value="2"/>
</dbReference>
<sequence length="799" mass="87210">MLWVLGVQLGMQLWGTSGEALVHFGVQLCMQIGVQLGVQSQMFQSMARQTFRRPTLPQVHATARTTIKAPQPTPAAKTVVEYPTHVKPDTVRAQCGESSVLVEVDMDLLGIGHLIHPSDITLGGCAPVGQDNSAQALLFETELQGCGSTLMMTEDSLVYTFALHYQPEALGSTPIIRTNDAVVGIRCHYLRQHNVSSNALQPTWIPYRSTLSGEELLVFSLKLMTDNRIQERTSNIFFLGDIMTIEASVVQANHVPLRVFVDTCVATLDHNMDAVPRYAFIENQGCLVDSKLTNSRSKFLPREQDDKLCFQLDAFRFAQESRSSVAANDIVPQSQSVLLKAEDHSAGVSEAVVMAGVVAAVGLVCVAVLGTVLVWRRRKPTVYSSRQTFRRPTLPQVHATARTTIKAPQPTPAAKTVVEYPTHVKPDTVRAQCGESSVLVEVDMDLLGIGHLIHPSDITLGGCAPVGQDNSVQALLFETELQGCGSTLMMTEDSLVYTFALHYQPEALGSTPIIRTNDAVVGIRCHYLRQHNVSSNALQPTWIPYRSTLSGEELLVFSLKLMTDDRIQERTSNIFFLGDIMIIEASVVQANHVPLRVFVDTCVATLDHNMDAVPRYAFIENQGCLVDSKLTNSRSKFLPREQDDKLCFQLDAFRFAQESSSSIYIFCHLKATTTSPNSEGKACSFSPGSNRWTAISGNDQACSCCDSSCTGRKGRSLSDTAVQWQGVAVLGPIIVQQVAANDIVPQSQSILLKAEDHSAGVSEAVVMAGVVAAVGLVCVAVLGTVLLWRRRKPTVYSCN</sequence>
<feature type="chain" id="PRO_5042087718" description="Zona pellucida sperm-binding protein 3" evidence="17">
    <location>
        <begin position="19"/>
        <end position="799"/>
    </location>
</feature>
<evidence type="ECO:0000313" key="19">
    <source>
        <dbReference type="EMBL" id="KAJ8407620.1"/>
    </source>
</evidence>
<evidence type="ECO:0000256" key="4">
    <source>
        <dbReference type="ARBA" id="ARBA00017980"/>
    </source>
</evidence>
<dbReference type="Proteomes" id="UP001221898">
    <property type="component" value="Unassembled WGS sequence"/>
</dbReference>
<feature type="signal peptide" evidence="17">
    <location>
        <begin position="1"/>
        <end position="18"/>
    </location>
</feature>
<dbReference type="PRINTS" id="PR00023">
    <property type="entry name" value="ZPELLUCIDA"/>
</dbReference>
<comment type="subcellular location">
    <subcellularLocation>
        <location evidence="1">Cell membrane</location>
        <topology evidence="1">Single-pass type I membrane protein</topology>
    </subcellularLocation>
    <subcellularLocation>
        <location evidence="2">Secreted</location>
        <location evidence="2">Extracellular space</location>
        <location evidence="2">Extracellular matrix</location>
    </subcellularLocation>
</comment>
<evidence type="ECO:0000256" key="9">
    <source>
        <dbReference type="ARBA" id="ARBA00022692"/>
    </source>
</evidence>
<keyword evidence="14" id="KW-0325">Glycoprotein</keyword>
<feature type="transmembrane region" description="Helical" evidence="16">
    <location>
        <begin position="722"/>
        <end position="744"/>
    </location>
</feature>
<keyword evidence="6" id="KW-0964">Secreted</keyword>
<dbReference type="InterPro" id="IPR048290">
    <property type="entry name" value="ZP_chr"/>
</dbReference>
<dbReference type="InterPro" id="IPR055356">
    <property type="entry name" value="ZP-N"/>
</dbReference>
<feature type="domain" description="ZP" evidence="18">
    <location>
        <begin position="432"/>
        <end position="690"/>
    </location>
</feature>
<feature type="domain" description="ZP" evidence="18">
    <location>
        <begin position="94"/>
        <end position="355"/>
    </location>
</feature>
<keyword evidence="20" id="KW-1185">Reference proteome</keyword>
<dbReference type="InterPro" id="IPR055355">
    <property type="entry name" value="ZP-C"/>
</dbReference>
<evidence type="ECO:0000256" key="12">
    <source>
        <dbReference type="ARBA" id="ARBA00023136"/>
    </source>
</evidence>
<evidence type="ECO:0000256" key="13">
    <source>
        <dbReference type="ARBA" id="ARBA00023157"/>
    </source>
</evidence>
<organism evidence="19 20">
    <name type="scientific">Aldrovandia affinis</name>
    <dbReference type="NCBI Taxonomy" id="143900"/>
    <lineage>
        <taxon>Eukaryota</taxon>
        <taxon>Metazoa</taxon>
        <taxon>Chordata</taxon>
        <taxon>Craniata</taxon>
        <taxon>Vertebrata</taxon>
        <taxon>Euteleostomi</taxon>
        <taxon>Actinopterygii</taxon>
        <taxon>Neopterygii</taxon>
        <taxon>Teleostei</taxon>
        <taxon>Notacanthiformes</taxon>
        <taxon>Halosauridae</taxon>
        <taxon>Aldrovandia</taxon>
    </lineage>
</organism>
<dbReference type="GO" id="GO:0031012">
    <property type="term" value="C:extracellular matrix"/>
    <property type="evidence" value="ECO:0007669"/>
    <property type="project" value="TreeGrafter"/>
</dbReference>
<evidence type="ECO:0000256" key="15">
    <source>
        <dbReference type="ARBA" id="ARBA00030824"/>
    </source>
</evidence>
<comment type="similarity">
    <text evidence="3">Belongs to the ZP domain family. ZPC subfamily.</text>
</comment>
<accession>A0AAD7SS50</accession>
<proteinExistence type="inferred from homology"/>
<dbReference type="GO" id="GO:0007339">
    <property type="term" value="P:binding of sperm to zona pellucida"/>
    <property type="evidence" value="ECO:0007669"/>
    <property type="project" value="TreeGrafter"/>
</dbReference>